<proteinExistence type="predicted"/>
<keyword evidence="2" id="KW-1185">Reference proteome</keyword>
<reference evidence="1 2" key="1">
    <citation type="submission" date="2019-05" db="EMBL/GenBank/DDBJ databases">
        <title>Another draft genome of Portunus trituberculatus and its Hox gene families provides insights of decapod evolution.</title>
        <authorList>
            <person name="Jeong J.-H."/>
            <person name="Song I."/>
            <person name="Kim S."/>
            <person name="Choi T."/>
            <person name="Kim D."/>
            <person name="Ryu S."/>
            <person name="Kim W."/>
        </authorList>
    </citation>
    <scope>NUCLEOTIDE SEQUENCE [LARGE SCALE GENOMIC DNA]</scope>
    <source>
        <tissue evidence="1">Muscle</tissue>
    </source>
</reference>
<organism evidence="1 2">
    <name type="scientific">Portunus trituberculatus</name>
    <name type="common">Swimming crab</name>
    <name type="synonym">Neptunus trituberculatus</name>
    <dbReference type="NCBI Taxonomy" id="210409"/>
    <lineage>
        <taxon>Eukaryota</taxon>
        <taxon>Metazoa</taxon>
        <taxon>Ecdysozoa</taxon>
        <taxon>Arthropoda</taxon>
        <taxon>Crustacea</taxon>
        <taxon>Multicrustacea</taxon>
        <taxon>Malacostraca</taxon>
        <taxon>Eumalacostraca</taxon>
        <taxon>Eucarida</taxon>
        <taxon>Decapoda</taxon>
        <taxon>Pleocyemata</taxon>
        <taxon>Brachyura</taxon>
        <taxon>Eubrachyura</taxon>
        <taxon>Portunoidea</taxon>
        <taxon>Portunidae</taxon>
        <taxon>Portuninae</taxon>
        <taxon>Portunus</taxon>
    </lineage>
</organism>
<evidence type="ECO:0000313" key="1">
    <source>
        <dbReference type="EMBL" id="MPD03630.1"/>
    </source>
</evidence>
<dbReference type="AlphaFoldDB" id="A0A5B7K975"/>
<sequence>MVPSPLTEQMHDNLGMTQHLFSLSLGETLSCSELMQILEGIFEGLSDVTMIEQYDDRNLKL</sequence>
<gene>
    <name evidence="1" type="ORF">E2C01_099272</name>
</gene>
<evidence type="ECO:0000313" key="2">
    <source>
        <dbReference type="Proteomes" id="UP000324222"/>
    </source>
</evidence>
<dbReference type="EMBL" id="VSRR010137073">
    <property type="protein sequence ID" value="MPD03630.1"/>
    <property type="molecule type" value="Genomic_DNA"/>
</dbReference>
<dbReference type="Proteomes" id="UP000324222">
    <property type="component" value="Unassembled WGS sequence"/>
</dbReference>
<accession>A0A5B7K975</accession>
<comment type="caution">
    <text evidence="1">The sequence shown here is derived from an EMBL/GenBank/DDBJ whole genome shotgun (WGS) entry which is preliminary data.</text>
</comment>
<name>A0A5B7K975_PORTR</name>
<protein>
    <submittedName>
        <fullName evidence="1">Uncharacterized protein</fullName>
    </submittedName>
</protein>